<dbReference type="EMBL" id="CZDF01000191">
    <property type="protein sequence ID" value="CUR36187.1"/>
    <property type="molecule type" value="Genomic_DNA"/>
</dbReference>
<reference evidence="2" key="1">
    <citation type="submission" date="2015-10" db="EMBL/GenBank/DDBJ databases">
        <authorList>
            <person name="Regsiter A."/>
            <person name="william w."/>
        </authorList>
    </citation>
    <scope>NUCLEOTIDE SEQUENCE [LARGE SCALE GENOMIC DNA]</scope>
</reference>
<accession>A0A1J1LUA5</accession>
<sequence>MLGNYAETKFTTKLNQTFYLLLTTDINSTGFLVTQLLEDEYNNIDTFTDIRDAIKCYCKQLEVIGDNVLFTIESSEFKNIETTELINFKKEVELITEKNNLTL</sequence>
<dbReference type="Proteomes" id="UP000184315">
    <property type="component" value="Unassembled WGS sequence"/>
</dbReference>
<name>A0A1J1LUA5_9CYAN</name>
<proteinExistence type="predicted"/>
<keyword evidence="2" id="KW-1185">Reference proteome</keyword>
<gene>
    <name evidence="1" type="ORF">PL92145975</name>
</gene>
<dbReference type="RefSeq" id="WP_072722806.1">
    <property type="nucleotide sequence ID" value="NZ_LN889821.1"/>
</dbReference>
<organism evidence="1 2">
    <name type="scientific">Planktothrix tepida PCC 9214</name>
    <dbReference type="NCBI Taxonomy" id="671072"/>
    <lineage>
        <taxon>Bacteria</taxon>
        <taxon>Bacillati</taxon>
        <taxon>Cyanobacteriota</taxon>
        <taxon>Cyanophyceae</taxon>
        <taxon>Oscillatoriophycideae</taxon>
        <taxon>Oscillatoriales</taxon>
        <taxon>Microcoleaceae</taxon>
        <taxon>Planktothrix</taxon>
    </lineage>
</organism>
<dbReference type="STRING" id="671072.PL92145975"/>
<evidence type="ECO:0000313" key="1">
    <source>
        <dbReference type="EMBL" id="CUR36187.1"/>
    </source>
</evidence>
<evidence type="ECO:0000313" key="2">
    <source>
        <dbReference type="Proteomes" id="UP000184315"/>
    </source>
</evidence>
<dbReference type="AlphaFoldDB" id="A0A1J1LUA5"/>
<protein>
    <submittedName>
        <fullName evidence="1">Uncharacterized protein</fullName>
    </submittedName>
</protein>